<evidence type="ECO:0000313" key="2">
    <source>
        <dbReference type="Proteomes" id="UP000887578"/>
    </source>
</evidence>
<proteinExistence type="predicted"/>
<reference evidence="3" key="1">
    <citation type="submission" date="2022-11" db="UniProtKB">
        <authorList>
            <consortium name="WormBaseParasite"/>
        </authorList>
    </citation>
    <scope>IDENTIFICATION</scope>
</reference>
<organism evidence="2 3">
    <name type="scientific">Panagrolaimus davidi</name>
    <dbReference type="NCBI Taxonomy" id="227884"/>
    <lineage>
        <taxon>Eukaryota</taxon>
        <taxon>Metazoa</taxon>
        <taxon>Ecdysozoa</taxon>
        <taxon>Nematoda</taxon>
        <taxon>Chromadorea</taxon>
        <taxon>Rhabditida</taxon>
        <taxon>Tylenchina</taxon>
        <taxon>Panagrolaimomorpha</taxon>
        <taxon>Panagrolaimoidea</taxon>
        <taxon>Panagrolaimidae</taxon>
        <taxon>Panagrolaimus</taxon>
    </lineage>
</organism>
<accession>A0A914P8M3</accession>
<evidence type="ECO:0000256" key="1">
    <source>
        <dbReference type="SAM" id="MobiDB-lite"/>
    </source>
</evidence>
<sequence>MHKVQDALEAVESKVADVLHGNHHGHHDNSTDDSGDAVSPLHSHSNKNRGRLARKMTIEEERGNEYFL</sequence>
<protein>
    <submittedName>
        <fullName evidence="3">Uncharacterized protein</fullName>
    </submittedName>
</protein>
<dbReference type="WBParaSite" id="PDA_v2.g14393.t1">
    <property type="protein sequence ID" value="PDA_v2.g14393.t1"/>
    <property type="gene ID" value="PDA_v2.g14393"/>
</dbReference>
<feature type="compositionally biased region" description="Basic and acidic residues" evidence="1">
    <location>
        <begin position="56"/>
        <end position="68"/>
    </location>
</feature>
<evidence type="ECO:0000313" key="3">
    <source>
        <dbReference type="WBParaSite" id="PDA_v2.g14393.t1"/>
    </source>
</evidence>
<feature type="region of interest" description="Disordered" evidence="1">
    <location>
        <begin position="18"/>
        <end position="68"/>
    </location>
</feature>
<keyword evidence="2" id="KW-1185">Reference proteome</keyword>
<name>A0A914P8M3_9BILA</name>
<dbReference type="Proteomes" id="UP000887578">
    <property type="component" value="Unplaced"/>
</dbReference>
<feature type="compositionally biased region" description="Basic residues" evidence="1">
    <location>
        <begin position="44"/>
        <end position="54"/>
    </location>
</feature>
<dbReference type="AlphaFoldDB" id="A0A914P8M3"/>